<dbReference type="InterPro" id="IPR036388">
    <property type="entry name" value="WH-like_DNA-bd_sf"/>
</dbReference>
<evidence type="ECO:0000256" key="2">
    <source>
        <dbReference type="ARBA" id="ARBA00023015"/>
    </source>
</evidence>
<dbReference type="Gene3D" id="3.40.190.290">
    <property type="match status" value="1"/>
</dbReference>
<dbReference type="Pfam" id="PF00126">
    <property type="entry name" value="HTH_1"/>
    <property type="match status" value="1"/>
</dbReference>
<dbReference type="InterPro" id="IPR000847">
    <property type="entry name" value="LysR_HTH_N"/>
</dbReference>
<dbReference type="InterPro" id="IPR036390">
    <property type="entry name" value="WH_DNA-bd_sf"/>
</dbReference>
<organism evidence="6 7">
    <name type="scientific">Paraherbaspirillum soli</name>
    <dbReference type="NCBI Taxonomy" id="631222"/>
    <lineage>
        <taxon>Bacteria</taxon>
        <taxon>Pseudomonadati</taxon>
        <taxon>Pseudomonadota</taxon>
        <taxon>Betaproteobacteria</taxon>
        <taxon>Burkholderiales</taxon>
        <taxon>Oxalobacteraceae</taxon>
        <taxon>Paraherbaspirillum</taxon>
    </lineage>
</organism>
<accession>A0ABW0M585</accession>
<dbReference type="SUPFAM" id="SSF53850">
    <property type="entry name" value="Periplasmic binding protein-like II"/>
    <property type="match status" value="1"/>
</dbReference>
<dbReference type="RefSeq" id="WP_378995361.1">
    <property type="nucleotide sequence ID" value="NZ_JBHSMT010000008.1"/>
</dbReference>
<sequence>MLKNLSDLDLRLIRVFLAVLDAGGLSAAQTALNVSQSTISTQLATLETRLGFRLCERGRGGFRLTPKGEQFAQASRRLLESIDHFCQEARQMEDKLVGKLDLGLIGHAAISANARLSQAIARFRRRSEAVTLALAVVAPGQLEEEVVNGRLDVGIGYFWHRLPSLEYVPLYTERQTAYCARSHPLFAQAGNLPKSALLAHDWAWRSYPLPEVDGPNGIFSPARKTARADNMEAVAVLILSGRHLGFLPEHFAAPMVQQGMLAALNPQSLCYEVTLHMVVRRQASRGEVLQAFMDDLVVAHLAPMEDLKGL</sequence>
<dbReference type="Proteomes" id="UP001596045">
    <property type="component" value="Unassembled WGS sequence"/>
</dbReference>
<evidence type="ECO:0000313" key="6">
    <source>
        <dbReference type="EMBL" id="MFC5473195.1"/>
    </source>
</evidence>
<evidence type="ECO:0000256" key="1">
    <source>
        <dbReference type="ARBA" id="ARBA00009437"/>
    </source>
</evidence>
<dbReference type="PANTHER" id="PTHR30126:SF98">
    <property type="entry name" value="HTH-TYPE TRANSCRIPTIONAL ACTIVATOR BAUR"/>
    <property type="match status" value="1"/>
</dbReference>
<dbReference type="Pfam" id="PF03466">
    <property type="entry name" value="LysR_substrate"/>
    <property type="match status" value="1"/>
</dbReference>
<keyword evidence="3" id="KW-0238">DNA-binding</keyword>
<comment type="similarity">
    <text evidence="1">Belongs to the LysR transcriptional regulatory family.</text>
</comment>
<dbReference type="EMBL" id="JBHSMT010000008">
    <property type="protein sequence ID" value="MFC5473195.1"/>
    <property type="molecule type" value="Genomic_DNA"/>
</dbReference>
<reference evidence="7" key="1">
    <citation type="journal article" date="2019" name="Int. J. Syst. Evol. Microbiol.">
        <title>The Global Catalogue of Microorganisms (GCM) 10K type strain sequencing project: providing services to taxonomists for standard genome sequencing and annotation.</title>
        <authorList>
            <consortium name="The Broad Institute Genomics Platform"/>
            <consortium name="The Broad Institute Genome Sequencing Center for Infectious Disease"/>
            <person name="Wu L."/>
            <person name="Ma J."/>
        </authorList>
    </citation>
    <scope>NUCLEOTIDE SEQUENCE [LARGE SCALE GENOMIC DNA]</scope>
    <source>
        <strain evidence="7">JCM 17066</strain>
    </source>
</reference>
<keyword evidence="2" id="KW-0805">Transcription regulation</keyword>
<feature type="domain" description="HTH lysR-type" evidence="5">
    <location>
        <begin position="8"/>
        <end position="65"/>
    </location>
</feature>
<dbReference type="PROSITE" id="PS50931">
    <property type="entry name" value="HTH_LYSR"/>
    <property type="match status" value="1"/>
</dbReference>
<dbReference type="PANTHER" id="PTHR30126">
    <property type="entry name" value="HTH-TYPE TRANSCRIPTIONAL REGULATOR"/>
    <property type="match status" value="1"/>
</dbReference>
<gene>
    <name evidence="6" type="ORF">ACFPM8_04435</name>
</gene>
<evidence type="ECO:0000313" key="7">
    <source>
        <dbReference type="Proteomes" id="UP001596045"/>
    </source>
</evidence>
<evidence type="ECO:0000256" key="4">
    <source>
        <dbReference type="ARBA" id="ARBA00023163"/>
    </source>
</evidence>
<comment type="caution">
    <text evidence="6">The sequence shown here is derived from an EMBL/GenBank/DDBJ whole genome shotgun (WGS) entry which is preliminary data.</text>
</comment>
<dbReference type="InterPro" id="IPR005119">
    <property type="entry name" value="LysR_subst-bd"/>
</dbReference>
<dbReference type="CDD" id="cd05466">
    <property type="entry name" value="PBP2_LTTR_substrate"/>
    <property type="match status" value="1"/>
</dbReference>
<keyword evidence="7" id="KW-1185">Reference proteome</keyword>
<keyword evidence="4" id="KW-0804">Transcription</keyword>
<dbReference type="Gene3D" id="1.10.10.10">
    <property type="entry name" value="Winged helix-like DNA-binding domain superfamily/Winged helix DNA-binding domain"/>
    <property type="match status" value="1"/>
</dbReference>
<evidence type="ECO:0000259" key="5">
    <source>
        <dbReference type="PROSITE" id="PS50931"/>
    </source>
</evidence>
<proteinExistence type="inferred from homology"/>
<name>A0ABW0M585_9BURK</name>
<dbReference type="SUPFAM" id="SSF46785">
    <property type="entry name" value="Winged helix' DNA-binding domain"/>
    <property type="match status" value="1"/>
</dbReference>
<evidence type="ECO:0000256" key="3">
    <source>
        <dbReference type="ARBA" id="ARBA00023125"/>
    </source>
</evidence>
<protein>
    <submittedName>
        <fullName evidence="6">LysR family transcriptional regulator</fullName>
    </submittedName>
</protein>